<protein>
    <submittedName>
        <fullName evidence="3">Uncharacterized protein</fullName>
    </submittedName>
</protein>
<name>A0AAD5VM84_9AGAR</name>
<feature type="compositionally biased region" description="Pro residues" evidence="1">
    <location>
        <begin position="63"/>
        <end position="79"/>
    </location>
</feature>
<feature type="region of interest" description="Disordered" evidence="1">
    <location>
        <begin position="349"/>
        <end position="377"/>
    </location>
</feature>
<feature type="compositionally biased region" description="Low complexity" evidence="1">
    <location>
        <begin position="80"/>
        <end position="111"/>
    </location>
</feature>
<comment type="caution">
    <text evidence="3">The sequence shown here is derived from an EMBL/GenBank/DDBJ whole genome shotgun (WGS) entry which is preliminary data.</text>
</comment>
<sequence>MPRIRRQALPEQIHDEQIPRPNTPPVVVDDPPSSTESSSGPDQTTPSSSPTPPAQTAVTQPTTTPPTTPSTTSPSPPPSSLTASSLQSSSTGLQPSTTSPIGLSPSSASSRSSEDAPNLKIIIPVCVGGALAIIALMIVFACCSRRTTQKLRKKREREPALLDLLSSDGESTPIMAESRDTAGVPRMLESSSSLWLPPTHSGLQVEELSWSPSPSSSSPAPLPPPQLRMMEHVPSVRESITRRATIEPMAQAPSVAEQLPDTQSGIGSSPPPVRSSTVPSSSPKVVRFASDSQIIPRVPTADIAKAIQVKNDSADPEPSRNPQLERQLLMTLMHRFDALEAAIREPRIGSGPSQVPFHGMGFEESPPSYVAREDADKKETRLVWDGRELESV</sequence>
<keyword evidence="4" id="KW-1185">Reference proteome</keyword>
<feature type="region of interest" description="Disordered" evidence="1">
    <location>
        <begin position="247"/>
        <end position="284"/>
    </location>
</feature>
<evidence type="ECO:0000256" key="1">
    <source>
        <dbReference type="SAM" id="MobiDB-lite"/>
    </source>
</evidence>
<accession>A0AAD5VM84</accession>
<keyword evidence="2" id="KW-1133">Transmembrane helix</keyword>
<feature type="transmembrane region" description="Helical" evidence="2">
    <location>
        <begin position="121"/>
        <end position="143"/>
    </location>
</feature>
<evidence type="ECO:0000313" key="4">
    <source>
        <dbReference type="Proteomes" id="UP001213000"/>
    </source>
</evidence>
<feature type="compositionally biased region" description="Low complexity" evidence="1">
    <location>
        <begin position="209"/>
        <end position="219"/>
    </location>
</feature>
<feature type="compositionally biased region" description="Low complexity" evidence="1">
    <location>
        <begin position="274"/>
        <end position="284"/>
    </location>
</feature>
<gene>
    <name evidence="3" type="ORF">NP233_g8598</name>
</gene>
<dbReference type="PRINTS" id="PR01217">
    <property type="entry name" value="PRICHEXTENSN"/>
</dbReference>
<feature type="region of interest" description="Disordered" evidence="1">
    <location>
        <begin position="1"/>
        <end position="115"/>
    </location>
</feature>
<organism evidence="3 4">
    <name type="scientific">Leucocoprinus birnbaumii</name>
    <dbReference type="NCBI Taxonomy" id="56174"/>
    <lineage>
        <taxon>Eukaryota</taxon>
        <taxon>Fungi</taxon>
        <taxon>Dikarya</taxon>
        <taxon>Basidiomycota</taxon>
        <taxon>Agaricomycotina</taxon>
        <taxon>Agaricomycetes</taxon>
        <taxon>Agaricomycetidae</taxon>
        <taxon>Agaricales</taxon>
        <taxon>Agaricineae</taxon>
        <taxon>Agaricaceae</taxon>
        <taxon>Leucocoprinus</taxon>
    </lineage>
</organism>
<feature type="region of interest" description="Disordered" evidence="1">
    <location>
        <begin position="206"/>
        <end position="226"/>
    </location>
</feature>
<dbReference type="EMBL" id="JANIEX010000706">
    <property type="protein sequence ID" value="KAJ3563966.1"/>
    <property type="molecule type" value="Genomic_DNA"/>
</dbReference>
<evidence type="ECO:0000313" key="3">
    <source>
        <dbReference type="EMBL" id="KAJ3563966.1"/>
    </source>
</evidence>
<dbReference type="Proteomes" id="UP001213000">
    <property type="component" value="Unassembled WGS sequence"/>
</dbReference>
<reference evidence="3" key="1">
    <citation type="submission" date="2022-07" db="EMBL/GenBank/DDBJ databases">
        <title>Genome Sequence of Leucocoprinus birnbaumii.</title>
        <authorList>
            <person name="Buettner E."/>
        </authorList>
    </citation>
    <scope>NUCLEOTIDE SEQUENCE</scope>
    <source>
        <strain evidence="3">VT141</strain>
    </source>
</reference>
<keyword evidence="2" id="KW-0472">Membrane</keyword>
<evidence type="ECO:0000256" key="2">
    <source>
        <dbReference type="SAM" id="Phobius"/>
    </source>
</evidence>
<proteinExistence type="predicted"/>
<keyword evidence="2" id="KW-0812">Transmembrane</keyword>
<feature type="compositionally biased region" description="Low complexity" evidence="1">
    <location>
        <begin position="25"/>
        <end position="62"/>
    </location>
</feature>
<dbReference type="AlphaFoldDB" id="A0AAD5VM84"/>